<organism evidence="1 2">
    <name type="scientific">Actinomadura pelletieri DSM 43383</name>
    <dbReference type="NCBI Taxonomy" id="1120940"/>
    <lineage>
        <taxon>Bacteria</taxon>
        <taxon>Bacillati</taxon>
        <taxon>Actinomycetota</taxon>
        <taxon>Actinomycetes</taxon>
        <taxon>Streptosporangiales</taxon>
        <taxon>Thermomonosporaceae</taxon>
        <taxon>Actinomadura</taxon>
    </lineage>
</organism>
<dbReference type="EMBL" id="RBWU01000001">
    <property type="protein sequence ID" value="RKS78679.1"/>
    <property type="molecule type" value="Genomic_DNA"/>
</dbReference>
<accession>A0A495QWX0</accession>
<sequence length="54" mass="5600">MSECVARQRITAGQAELDPGSDNGAQAAGGLLPITSSRMGHLWDALSHAYYAPG</sequence>
<name>A0A495QWX0_9ACTN</name>
<reference evidence="1 2" key="1">
    <citation type="submission" date="2018-10" db="EMBL/GenBank/DDBJ databases">
        <title>Genomic Encyclopedia of Archaeal and Bacterial Type Strains, Phase II (KMG-II): from individual species to whole genera.</title>
        <authorList>
            <person name="Goeker M."/>
        </authorList>
    </citation>
    <scope>NUCLEOTIDE SEQUENCE [LARGE SCALE GENOMIC DNA]</scope>
    <source>
        <strain evidence="1 2">DSM 43383</strain>
    </source>
</reference>
<protein>
    <submittedName>
        <fullName evidence="1">Uncharacterized protein</fullName>
    </submittedName>
</protein>
<keyword evidence="2" id="KW-1185">Reference proteome</keyword>
<dbReference type="Proteomes" id="UP000274601">
    <property type="component" value="Unassembled WGS sequence"/>
</dbReference>
<gene>
    <name evidence="1" type="ORF">BZB76_0099</name>
</gene>
<proteinExistence type="predicted"/>
<evidence type="ECO:0000313" key="1">
    <source>
        <dbReference type="EMBL" id="RKS78679.1"/>
    </source>
</evidence>
<evidence type="ECO:0000313" key="2">
    <source>
        <dbReference type="Proteomes" id="UP000274601"/>
    </source>
</evidence>
<dbReference type="AlphaFoldDB" id="A0A495QWX0"/>
<comment type="caution">
    <text evidence="1">The sequence shown here is derived from an EMBL/GenBank/DDBJ whole genome shotgun (WGS) entry which is preliminary data.</text>
</comment>